<evidence type="ECO:0000256" key="13">
    <source>
        <dbReference type="ARBA" id="ARBA00023315"/>
    </source>
</evidence>
<feature type="domain" description="Choline/carnitine acyltransferase" evidence="21">
    <location>
        <begin position="73"/>
        <end position="411"/>
    </location>
</feature>
<gene>
    <name evidence="22" type="ORF">B9Z19DRAFT_976164</name>
</gene>
<evidence type="ECO:0000256" key="2">
    <source>
        <dbReference type="ARBA" id="ARBA00004443"/>
    </source>
</evidence>
<dbReference type="GO" id="GO:0006631">
    <property type="term" value="P:fatty acid metabolic process"/>
    <property type="evidence" value="ECO:0007669"/>
    <property type="project" value="UniProtKB-KW"/>
</dbReference>
<protein>
    <recommendedName>
        <fullName evidence="17">Carnitine O-acetyltransferase, mitochondrial</fullName>
        <ecNumber evidence="16">2.3.1.7</ecNumber>
    </recommendedName>
</protein>
<accession>A0A2T6ZX40</accession>
<dbReference type="OrthoDB" id="240216at2759"/>
<dbReference type="InterPro" id="IPR000542">
    <property type="entry name" value="Carn_acyl_trans"/>
</dbReference>
<keyword evidence="9" id="KW-0443">Lipid metabolism</keyword>
<dbReference type="InterPro" id="IPR042231">
    <property type="entry name" value="Cho/carn_acyl_trans_2"/>
</dbReference>
<comment type="similarity">
    <text evidence="3 19">Belongs to the carnitine/choline acetyltransferase family.</text>
</comment>
<dbReference type="Gene3D" id="3.30.559.70">
    <property type="entry name" value="Choline/Carnitine o-acyltransferase, domain 2"/>
    <property type="match status" value="1"/>
</dbReference>
<evidence type="ECO:0000256" key="4">
    <source>
        <dbReference type="ARBA" id="ARBA00022448"/>
    </source>
</evidence>
<dbReference type="GO" id="GO:0009437">
    <property type="term" value="P:carnitine metabolic process"/>
    <property type="evidence" value="ECO:0007669"/>
    <property type="project" value="TreeGrafter"/>
</dbReference>
<dbReference type="GO" id="GO:0005777">
    <property type="term" value="C:peroxisome"/>
    <property type="evidence" value="ECO:0007669"/>
    <property type="project" value="UniProtKB-SubCell"/>
</dbReference>
<keyword evidence="8" id="KW-0809">Transit peptide</keyword>
<keyword evidence="5 19" id="KW-0808">Transferase</keyword>
<dbReference type="STRING" id="42251.A0A2T6ZX40"/>
<evidence type="ECO:0000313" key="22">
    <source>
        <dbReference type="EMBL" id="PUU80061.1"/>
    </source>
</evidence>
<dbReference type="PROSITE" id="PS00440">
    <property type="entry name" value="ACYLTRANSF_C_2"/>
    <property type="match status" value="1"/>
</dbReference>
<dbReference type="PROSITE" id="PS00439">
    <property type="entry name" value="ACYLTRANSF_C_1"/>
    <property type="match status" value="1"/>
</dbReference>
<dbReference type="Gene3D" id="3.30.559.10">
    <property type="entry name" value="Chloramphenicol acetyltransferase-like domain"/>
    <property type="match status" value="2"/>
</dbReference>
<keyword evidence="6" id="KW-0999">Mitochondrion inner membrane</keyword>
<evidence type="ECO:0000256" key="14">
    <source>
        <dbReference type="ARBA" id="ARBA00052702"/>
    </source>
</evidence>
<dbReference type="PANTHER" id="PTHR22589:SF103">
    <property type="entry name" value="CARNITINE O-ACETYL-TRANSFERASE, ISOFORM A-RELATED"/>
    <property type="match status" value="1"/>
</dbReference>
<evidence type="ECO:0000256" key="3">
    <source>
        <dbReference type="ARBA" id="ARBA00005232"/>
    </source>
</evidence>
<dbReference type="InterPro" id="IPR023213">
    <property type="entry name" value="CAT-like_dom_sf"/>
</dbReference>
<dbReference type="InterPro" id="IPR039551">
    <property type="entry name" value="Cho/carn_acyl_trans"/>
</dbReference>
<evidence type="ECO:0000256" key="19">
    <source>
        <dbReference type="RuleBase" id="RU003801"/>
    </source>
</evidence>
<dbReference type="PANTHER" id="PTHR22589">
    <property type="entry name" value="CARNITINE O-ACYLTRANSFERASE"/>
    <property type="match status" value="1"/>
</dbReference>
<evidence type="ECO:0000256" key="8">
    <source>
        <dbReference type="ARBA" id="ARBA00022946"/>
    </source>
</evidence>
<evidence type="ECO:0000256" key="12">
    <source>
        <dbReference type="ARBA" id="ARBA00023140"/>
    </source>
</evidence>
<keyword evidence="4" id="KW-0813">Transport</keyword>
<evidence type="ECO:0000256" key="15">
    <source>
        <dbReference type="ARBA" id="ARBA00053195"/>
    </source>
</evidence>
<evidence type="ECO:0000313" key="23">
    <source>
        <dbReference type="Proteomes" id="UP000244722"/>
    </source>
</evidence>
<dbReference type="Pfam" id="PF00755">
    <property type="entry name" value="Carn_acyltransf"/>
    <property type="match status" value="2"/>
</dbReference>
<evidence type="ECO:0000259" key="21">
    <source>
        <dbReference type="Pfam" id="PF00755"/>
    </source>
</evidence>
<comment type="function">
    <text evidence="15">Carnitine acetylase is specific for short chain fatty acids. Carnitine acetylase seems to affect the flux through the pyruvate dehydrogenase complex. It may be involved as well in the transport of acetyl-CoA into mitochondria.</text>
</comment>
<evidence type="ECO:0000256" key="20">
    <source>
        <dbReference type="SAM" id="MobiDB-lite"/>
    </source>
</evidence>
<proteinExistence type="inferred from homology"/>
<comment type="caution">
    <text evidence="22">The sequence shown here is derived from an EMBL/GenBank/DDBJ whole genome shotgun (WGS) entry which is preliminary data.</text>
</comment>
<dbReference type="AlphaFoldDB" id="A0A2T6ZX40"/>
<evidence type="ECO:0000256" key="16">
    <source>
        <dbReference type="ARBA" id="ARBA00066910"/>
    </source>
</evidence>
<keyword evidence="10" id="KW-0496">Mitochondrion</keyword>
<dbReference type="EMBL" id="NESQ01000073">
    <property type="protein sequence ID" value="PUU80061.1"/>
    <property type="molecule type" value="Genomic_DNA"/>
</dbReference>
<evidence type="ECO:0000256" key="1">
    <source>
        <dbReference type="ARBA" id="ARBA00004275"/>
    </source>
</evidence>
<keyword evidence="12" id="KW-0576">Peroxisome</keyword>
<evidence type="ECO:0000256" key="11">
    <source>
        <dbReference type="ARBA" id="ARBA00023136"/>
    </source>
</evidence>
<evidence type="ECO:0000256" key="10">
    <source>
        <dbReference type="ARBA" id="ARBA00023128"/>
    </source>
</evidence>
<keyword evidence="23" id="KW-1185">Reference proteome</keyword>
<feature type="domain" description="Choline/carnitine acyltransferase" evidence="21">
    <location>
        <begin position="412"/>
        <end position="599"/>
    </location>
</feature>
<feature type="region of interest" description="Disordered" evidence="20">
    <location>
        <begin position="37"/>
        <end position="57"/>
    </location>
</feature>
<keyword evidence="7" id="KW-0276">Fatty acid metabolism</keyword>
<dbReference type="EC" id="2.3.1.7" evidence="16"/>
<comment type="catalytic activity">
    <reaction evidence="14">
        <text>(R)-carnitine + acetyl-CoA = O-acetyl-(R)-carnitine + CoA</text>
        <dbReference type="Rhea" id="RHEA:21136"/>
        <dbReference type="ChEBI" id="CHEBI:16347"/>
        <dbReference type="ChEBI" id="CHEBI:57287"/>
        <dbReference type="ChEBI" id="CHEBI:57288"/>
        <dbReference type="ChEBI" id="CHEBI:57589"/>
        <dbReference type="EC" id="2.3.1.7"/>
    </reaction>
</comment>
<evidence type="ECO:0000256" key="18">
    <source>
        <dbReference type="PIRSR" id="PIRSR600542-1"/>
    </source>
</evidence>
<evidence type="ECO:0000256" key="5">
    <source>
        <dbReference type="ARBA" id="ARBA00022679"/>
    </source>
</evidence>
<dbReference type="GO" id="GO:0004092">
    <property type="term" value="F:carnitine O-acetyltransferase activity"/>
    <property type="evidence" value="ECO:0007669"/>
    <property type="project" value="UniProtKB-EC"/>
</dbReference>
<reference evidence="22 23" key="1">
    <citation type="submission" date="2017-04" db="EMBL/GenBank/DDBJ databases">
        <title>Draft genome sequence of Tuber borchii Vittad., a whitish edible truffle.</title>
        <authorList>
            <consortium name="DOE Joint Genome Institute"/>
            <person name="Murat C."/>
            <person name="Kuo A."/>
            <person name="Barry K.W."/>
            <person name="Clum A."/>
            <person name="Dockter R.B."/>
            <person name="Fauchery L."/>
            <person name="Iotti M."/>
            <person name="Kohler A."/>
            <person name="Labutti K."/>
            <person name="Lindquist E.A."/>
            <person name="Lipzen A."/>
            <person name="Ohm R.A."/>
            <person name="Wang M."/>
            <person name="Grigoriev I.V."/>
            <person name="Zambonelli A."/>
            <person name="Martin F.M."/>
        </authorList>
    </citation>
    <scope>NUCLEOTIDE SEQUENCE [LARGE SCALE GENOMIC DNA]</scope>
    <source>
        <strain evidence="22 23">Tbo3840</strain>
    </source>
</reference>
<evidence type="ECO:0000256" key="17">
    <source>
        <dbReference type="ARBA" id="ARBA00073438"/>
    </source>
</evidence>
<dbReference type="Proteomes" id="UP000244722">
    <property type="component" value="Unassembled WGS sequence"/>
</dbReference>
<evidence type="ECO:0000256" key="6">
    <source>
        <dbReference type="ARBA" id="ARBA00022792"/>
    </source>
</evidence>
<evidence type="ECO:0000256" key="9">
    <source>
        <dbReference type="ARBA" id="ARBA00023098"/>
    </source>
</evidence>
<dbReference type="GO" id="GO:0005743">
    <property type="term" value="C:mitochondrial inner membrane"/>
    <property type="evidence" value="ECO:0007669"/>
    <property type="project" value="UniProtKB-SubCell"/>
</dbReference>
<evidence type="ECO:0000256" key="7">
    <source>
        <dbReference type="ARBA" id="ARBA00022832"/>
    </source>
</evidence>
<name>A0A2T6ZX40_TUBBO</name>
<sequence>MFSNVFSRGFQVRSVTSASLRHRPIPQSAKAVSAVAKLSSTGSTRQNMAPPTAYQEDPSVGPMLRFQKFLPKLPVPTLQETADRYIKSLKPLLTSQELQRTKTVVAEFIREGGVGQQLQEKLLAKAQNPEVPNWLSDWWNNAAYLAYRDPVVPYVSYFYSYKDDKKRRNPVKRAAAITTSVLKFKKMVDEKTLEPEYMRNLPICMDSYKWMFNVCRIPEKPADYPVKYDYESNKHFVVARKNKFYKVLHEVDGVQLSTKELEAQFARVLELADAESVPAVGALTSENRDTWTEVRKMMIEASPENKKALQLIESASFIVCLDNTSPVTLEERAHQYWHGDGQNRFFDKPLQFIINENGTAGFMGEHSMMDGTPTYRLNNYLNEQIFNDRIDFAAKDVRSNLPEPMPINFELAYLGYGKGLIKKFKCSPDAYVQMIIQLAYYKMYGKNRPTYESAATRKFQEGRTETCRTVSEESVAWCKSMMDPDVDPRTCISNLRSAINAHVAYITAASEGKGVDRHLFGLRKLLPPGAALPEIYADPAYGYSSSWFLSTSQISSEYFNGYGWSQVIDQGYGIAYMINENNLQFNIVSKKQGCERMQFYLTDAANDMRELMESELEAKAKL</sequence>
<keyword evidence="13 19" id="KW-0012">Acyltransferase</keyword>
<organism evidence="22 23">
    <name type="scientific">Tuber borchii</name>
    <name type="common">White truffle</name>
    <dbReference type="NCBI Taxonomy" id="42251"/>
    <lineage>
        <taxon>Eukaryota</taxon>
        <taxon>Fungi</taxon>
        <taxon>Dikarya</taxon>
        <taxon>Ascomycota</taxon>
        <taxon>Pezizomycotina</taxon>
        <taxon>Pezizomycetes</taxon>
        <taxon>Pezizales</taxon>
        <taxon>Tuberaceae</taxon>
        <taxon>Tuber</taxon>
    </lineage>
</organism>
<dbReference type="FunFam" id="3.30.559.70:FF:000007">
    <property type="entry name" value="Carnitine O-acetyltransferase, mitochondrial"/>
    <property type="match status" value="1"/>
</dbReference>
<keyword evidence="11" id="KW-0472">Membrane</keyword>
<dbReference type="SUPFAM" id="SSF52777">
    <property type="entry name" value="CoA-dependent acyltransferases"/>
    <property type="match status" value="2"/>
</dbReference>
<comment type="subcellular location">
    <subcellularLocation>
        <location evidence="2">Mitochondrion inner membrane</location>
        <topology evidence="2">Peripheral membrane protein</topology>
        <orientation evidence="2">Matrix side</orientation>
    </subcellularLocation>
    <subcellularLocation>
        <location evidence="1">Peroxisome</location>
    </subcellularLocation>
</comment>
<feature type="active site" description="Proton acceptor" evidence="18">
    <location>
        <position position="366"/>
    </location>
</feature>